<dbReference type="InterPro" id="IPR032095">
    <property type="entry name" value="Sacchrp_dh-like_C"/>
</dbReference>
<protein>
    <submittedName>
        <fullName evidence="3">Saccharopine dehydrogenase family protein</fullName>
    </submittedName>
</protein>
<accession>A0ABU5GQ45</accession>
<dbReference type="SUPFAM" id="SSF51735">
    <property type="entry name" value="NAD(P)-binding Rossmann-fold domains"/>
    <property type="match status" value="1"/>
</dbReference>
<dbReference type="Gene3D" id="3.30.360.10">
    <property type="entry name" value="Dihydrodipicolinate Reductase, domain 2"/>
    <property type="match status" value="1"/>
</dbReference>
<dbReference type="EMBL" id="JAXIVU010000006">
    <property type="protein sequence ID" value="MDY7219110.1"/>
    <property type="molecule type" value="Genomic_DNA"/>
</dbReference>
<proteinExistence type="predicted"/>
<reference evidence="3 4" key="1">
    <citation type="submission" date="2023-12" db="EMBL/GenBank/DDBJ databases">
        <title>Denitrificimonas halotolerans sp. nov.,a novel species isolated from landfill leachate.</title>
        <authorList>
            <person name="Wang S."/>
        </authorList>
    </citation>
    <scope>NUCLEOTIDE SEQUENCE [LARGE SCALE GENOMIC DNA]</scope>
    <source>
        <strain evidence="3 4">JX-1</strain>
    </source>
</reference>
<organism evidence="3 4">
    <name type="scientific">Denitrificimonas halotolerans</name>
    <dbReference type="NCBI Taxonomy" id="3098930"/>
    <lineage>
        <taxon>Bacteria</taxon>
        <taxon>Pseudomonadati</taxon>
        <taxon>Pseudomonadota</taxon>
        <taxon>Gammaproteobacteria</taxon>
        <taxon>Pseudomonadales</taxon>
        <taxon>Pseudomonadaceae</taxon>
        <taxon>Denitrificimonas</taxon>
    </lineage>
</organism>
<dbReference type="InterPro" id="IPR005097">
    <property type="entry name" value="Sacchrp_dh_NADP-bd"/>
</dbReference>
<sequence>MKKNVLIIGAGGVAQVVAHKCAQHNDILGQIALASRTLTKCEEITKSVEEKGSMKRAGTIQCYALDALDVAATAALIRETQSQIVINVGSAFLNMAVLSACIETGAAYLDTAIHEDPDKICETPPWYENYEWKRKTVCAENKITAILGVGFDPGVVNAYAALAQEDYFDSIDSIDIIDINAGHHGHYFATNFDPEINFREFTGRVWSWQNAQWTQNKMFEVKRTDNLPVVGEQTSYMTGHDEIHSLSKNLNVPNIRFWMGFGEHYINVFNVLNSLGLLSEQPVTTAEGLEVIPLKVVKAVLPNPSSLAPNYTGKTCIGDLVKGQKDGQEREVFIYNVADHQDAYNEVGSQGISYTAGVPPVAAAILVAQGEWDVEKMVNVEELPSKPFLNLLNHMGLPTNIRDEQGDRPLHFS</sequence>
<feature type="domain" description="Saccharopine dehydrogenase-like C-terminal" evidence="2">
    <location>
        <begin position="150"/>
        <end position="396"/>
    </location>
</feature>
<evidence type="ECO:0000259" key="2">
    <source>
        <dbReference type="Pfam" id="PF16653"/>
    </source>
</evidence>
<evidence type="ECO:0000313" key="3">
    <source>
        <dbReference type="EMBL" id="MDY7219110.1"/>
    </source>
</evidence>
<dbReference type="Pfam" id="PF03435">
    <property type="entry name" value="Sacchrp_dh_NADP"/>
    <property type="match status" value="1"/>
</dbReference>
<comment type="caution">
    <text evidence="3">The sequence shown here is derived from an EMBL/GenBank/DDBJ whole genome shotgun (WGS) entry which is preliminary data.</text>
</comment>
<dbReference type="PANTHER" id="PTHR43796:SF2">
    <property type="entry name" value="CARBOXYNORSPERMIDINE SYNTHASE"/>
    <property type="match status" value="1"/>
</dbReference>
<dbReference type="Pfam" id="PF16653">
    <property type="entry name" value="Sacchrp_dh_C"/>
    <property type="match status" value="1"/>
</dbReference>
<feature type="domain" description="Saccharopine dehydrogenase NADP binding" evidence="1">
    <location>
        <begin position="5"/>
        <end position="146"/>
    </location>
</feature>
<dbReference type="RefSeq" id="WP_321553208.1">
    <property type="nucleotide sequence ID" value="NZ_JAXIVU010000006.1"/>
</dbReference>
<name>A0ABU5GQ45_9GAMM</name>
<keyword evidence="4" id="KW-1185">Reference proteome</keyword>
<dbReference type="PANTHER" id="PTHR43796">
    <property type="entry name" value="CARBOXYNORSPERMIDINE SYNTHASE"/>
    <property type="match status" value="1"/>
</dbReference>
<gene>
    <name evidence="3" type="ORF">TOI97_05950</name>
</gene>
<dbReference type="Proteomes" id="UP001294570">
    <property type="component" value="Unassembled WGS sequence"/>
</dbReference>
<evidence type="ECO:0000313" key="4">
    <source>
        <dbReference type="Proteomes" id="UP001294570"/>
    </source>
</evidence>
<dbReference type="InterPro" id="IPR036291">
    <property type="entry name" value="NAD(P)-bd_dom_sf"/>
</dbReference>
<dbReference type="Gene3D" id="3.40.50.720">
    <property type="entry name" value="NAD(P)-binding Rossmann-like Domain"/>
    <property type="match status" value="1"/>
</dbReference>
<evidence type="ECO:0000259" key="1">
    <source>
        <dbReference type="Pfam" id="PF03435"/>
    </source>
</evidence>